<dbReference type="PANTHER" id="PTHR10353">
    <property type="entry name" value="GLYCOSYL HYDROLASE"/>
    <property type="match status" value="1"/>
</dbReference>
<dbReference type="GO" id="GO:0005975">
    <property type="term" value="P:carbohydrate metabolic process"/>
    <property type="evidence" value="ECO:0007669"/>
    <property type="project" value="InterPro"/>
</dbReference>
<evidence type="ECO:0000256" key="2">
    <source>
        <dbReference type="ARBA" id="ARBA00022801"/>
    </source>
</evidence>
<gene>
    <name evidence="5" type="ORF">NEZAVI_LOCUS3196</name>
</gene>
<keyword evidence="6" id="KW-1185">Reference proteome</keyword>
<dbReference type="EMBL" id="OV725077">
    <property type="protein sequence ID" value="CAH1392358.1"/>
    <property type="molecule type" value="Genomic_DNA"/>
</dbReference>
<dbReference type="Proteomes" id="UP001152798">
    <property type="component" value="Chromosome 1"/>
</dbReference>
<dbReference type="OrthoDB" id="65569at2759"/>
<dbReference type="Gene3D" id="3.20.20.80">
    <property type="entry name" value="Glycosidases"/>
    <property type="match status" value="2"/>
</dbReference>
<dbReference type="AlphaFoldDB" id="A0A9P0E944"/>
<dbReference type="PANTHER" id="PTHR10353:SF36">
    <property type="entry name" value="LP05116P"/>
    <property type="match status" value="1"/>
</dbReference>
<comment type="similarity">
    <text evidence="1 4">Belongs to the glycosyl hydrolase 1 family.</text>
</comment>
<evidence type="ECO:0000313" key="5">
    <source>
        <dbReference type="EMBL" id="CAH1392358.1"/>
    </source>
</evidence>
<dbReference type="InterPro" id="IPR001360">
    <property type="entry name" value="Glyco_hydro_1"/>
</dbReference>
<name>A0A9P0E944_NEZVI</name>
<keyword evidence="2" id="KW-0378">Hydrolase</keyword>
<keyword evidence="3" id="KW-0326">Glycosidase</keyword>
<dbReference type="SUPFAM" id="SSF51445">
    <property type="entry name" value="(Trans)glycosidases"/>
    <property type="match status" value="1"/>
</dbReference>
<evidence type="ECO:0000313" key="6">
    <source>
        <dbReference type="Proteomes" id="UP001152798"/>
    </source>
</evidence>
<dbReference type="GO" id="GO:0008422">
    <property type="term" value="F:beta-glucosidase activity"/>
    <property type="evidence" value="ECO:0007669"/>
    <property type="project" value="TreeGrafter"/>
</dbReference>
<dbReference type="Pfam" id="PF00232">
    <property type="entry name" value="Glyco_hydro_1"/>
    <property type="match status" value="1"/>
</dbReference>
<organism evidence="5 6">
    <name type="scientific">Nezara viridula</name>
    <name type="common">Southern green stink bug</name>
    <name type="synonym">Cimex viridulus</name>
    <dbReference type="NCBI Taxonomy" id="85310"/>
    <lineage>
        <taxon>Eukaryota</taxon>
        <taxon>Metazoa</taxon>
        <taxon>Ecdysozoa</taxon>
        <taxon>Arthropoda</taxon>
        <taxon>Hexapoda</taxon>
        <taxon>Insecta</taxon>
        <taxon>Pterygota</taxon>
        <taxon>Neoptera</taxon>
        <taxon>Paraneoptera</taxon>
        <taxon>Hemiptera</taxon>
        <taxon>Heteroptera</taxon>
        <taxon>Panheteroptera</taxon>
        <taxon>Pentatomomorpha</taxon>
        <taxon>Pentatomoidea</taxon>
        <taxon>Pentatomidae</taxon>
        <taxon>Pentatominae</taxon>
        <taxon>Nezara</taxon>
    </lineage>
</organism>
<evidence type="ECO:0000256" key="1">
    <source>
        <dbReference type="ARBA" id="ARBA00010838"/>
    </source>
</evidence>
<accession>A0A9P0E944</accession>
<sequence length="288" mass="32788">MYGVNFFLFTGKGENIWDRLTHTNPPAIADNATGDIACDSYHKYKEDVQNIKTIGFKMYRFSLSWSRLFPDGFITEPNLEGVQYYRNLIDELLANGIEPMVALFHWDLPQPIQDIGGWLNPVIVDIFAEYARAVYGLFGSKVKWWLTINEPERISVGYKGQLAPLLNLDDFGMYFSGHNALKAHAKAYHIYDKEFRPSQKGKVSFSLSGAYFIPNDPDSAIDLAAVETALQISVVPEGLSGSIRWLRKQYNDPQIFVTENGYCGSDDGSDDEERIYYFSVYIFNGYIK</sequence>
<evidence type="ECO:0000256" key="3">
    <source>
        <dbReference type="ARBA" id="ARBA00023295"/>
    </source>
</evidence>
<proteinExistence type="inferred from homology"/>
<reference evidence="5" key="1">
    <citation type="submission" date="2022-01" db="EMBL/GenBank/DDBJ databases">
        <authorList>
            <person name="King R."/>
        </authorList>
    </citation>
    <scope>NUCLEOTIDE SEQUENCE</scope>
</reference>
<evidence type="ECO:0000256" key="4">
    <source>
        <dbReference type="RuleBase" id="RU003690"/>
    </source>
</evidence>
<protein>
    <submittedName>
        <fullName evidence="5">Uncharacterized protein</fullName>
    </submittedName>
</protein>
<dbReference type="InterPro" id="IPR017853">
    <property type="entry name" value="GH"/>
</dbReference>